<dbReference type="Proteomes" id="UP000439903">
    <property type="component" value="Unassembled WGS sequence"/>
</dbReference>
<keyword evidence="1" id="KW-0732">Signal</keyword>
<feature type="signal peptide" evidence="1">
    <location>
        <begin position="1"/>
        <end position="20"/>
    </location>
</feature>
<evidence type="ECO:0000313" key="2">
    <source>
        <dbReference type="EMBL" id="KAF0445836.1"/>
    </source>
</evidence>
<feature type="chain" id="PRO_5034883709" evidence="1">
    <location>
        <begin position="21"/>
        <end position="143"/>
    </location>
</feature>
<gene>
    <name evidence="2" type="ORF">F8M41_003044</name>
</gene>
<evidence type="ECO:0000256" key="1">
    <source>
        <dbReference type="SAM" id="SignalP"/>
    </source>
</evidence>
<sequence>MKKYTFILLLLTIFIKIISSFEPDVPVKFARAKFGVLGLISGTMYFKYMDFSKTKVIAQFHKGFTISSNASDYKIRLVRRPLCPSFISQYDLTSELNYKIFEPCGSTTKMVGVFDFEINELEDLFAQISMNHQVLDYAEIVMH</sequence>
<dbReference type="OrthoDB" id="2357055at2759"/>
<dbReference type="AlphaFoldDB" id="A0A8H3XBV8"/>
<evidence type="ECO:0000313" key="3">
    <source>
        <dbReference type="Proteomes" id="UP000439903"/>
    </source>
</evidence>
<comment type="caution">
    <text evidence="2">The sequence shown here is derived from an EMBL/GenBank/DDBJ whole genome shotgun (WGS) entry which is preliminary data.</text>
</comment>
<accession>A0A8H3XBV8</accession>
<keyword evidence="3" id="KW-1185">Reference proteome</keyword>
<name>A0A8H3XBV8_GIGMA</name>
<protein>
    <submittedName>
        <fullName evidence="2">Uncharacterized protein</fullName>
    </submittedName>
</protein>
<proteinExistence type="predicted"/>
<organism evidence="2 3">
    <name type="scientific">Gigaspora margarita</name>
    <dbReference type="NCBI Taxonomy" id="4874"/>
    <lineage>
        <taxon>Eukaryota</taxon>
        <taxon>Fungi</taxon>
        <taxon>Fungi incertae sedis</taxon>
        <taxon>Mucoromycota</taxon>
        <taxon>Glomeromycotina</taxon>
        <taxon>Glomeromycetes</taxon>
        <taxon>Diversisporales</taxon>
        <taxon>Gigasporaceae</taxon>
        <taxon>Gigaspora</taxon>
    </lineage>
</organism>
<reference evidence="2 3" key="1">
    <citation type="journal article" date="2019" name="Environ. Microbiol.">
        <title>At the nexus of three kingdoms: the genome of the mycorrhizal fungus Gigaspora margarita provides insights into plant, endobacterial and fungal interactions.</title>
        <authorList>
            <person name="Venice F."/>
            <person name="Ghignone S."/>
            <person name="Salvioli di Fossalunga A."/>
            <person name="Amselem J."/>
            <person name="Novero M."/>
            <person name="Xianan X."/>
            <person name="Sedzielewska Toro K."/>
            <person name="Morin E."/>
            <person name="Lipzen A."/>
            <person name="Grigoriev I.V."/>
            <person name="Henrissat B."/>
            <person name="Martin F.M."/>
            <person name="Bonfante P."/>
        </authorList>
    </citation>
    <scope>NUCLEOTIDE SEQUENCE [LARGE SCALE GENOMIC DNA]</scope>
    <source>
        <strain evidence="2 3">BEG34</strain>
    </source>
</reference>
<dbReference type="EMBL" id="WTPW01001261">
    <property type="protein sequence ID" value="KAF0445836.1"/>
    <property type="molecule type" value="Genomic_DNA"/>
</dbReference>